<feature type="signal peptide" evidence="1">
    <location>
        <begin position="1"/>
        <end position="19"/>
    </location>
</feature>
<gene>
    <name evidence="2" type="ORF">A5CPEGH6_05240</name>
</gene>
<keyword evidence="1" id="KW-0732">Signal</keyword>
<dbReference type="RefSeq" id="WP_141427753.1">
    <property type="nucleotide sequence ID" value="NZ_AP019736.1"/>
</dbReference>
<reference evidence="3" key="1">
    <citation type="submission" date="2019-06" db="EMBL/GenBank/DDBJ databases">
        <title>Alistipes onderdonkii subsp. vulgaris subsp. nov., Alistipes dispar sp. nov. and Alistipes communis sp. nov., isolated from human faeces, and creation of Alistipes onderdonkii subsp. onderdonkii subsp. nov.</title>
        <authorList>
            <person name="Sakamoto M."/>
            <person name="Ikeyama N."/>
            <person name="Ogata Y."/>
            <person name="Suda W."/>
            <person name="Iino T."/>
            <person name="Hattori M."/>
            <person name="Ohkuma M."/>
        </authorList>
    </citation>
    <scope>NUCLEOTIDE SEQUENCE [LARGE SCALE GENOMIC DNA]</scope>
    <source>
        <strain evidence="3">5CPEGH6</strain>
    </source>
</reference>
<evidence type="ECO:0000256" key="1">
    <source>
        <dbReference type="SAM" id="SignalP"/>
    </source>
</evidence>
<keyword evidence="3" id="KW-1185">Reference proteome</keyword>
<dbReference type="AlphaFoldDB" id="A0A4Y1X075"/>
<protein>
    <submittedName>
        <fullName evidence="2">Uncharacterized protein</fullName>
    </submittedName>
</protein>
<feature type="chain" id="PRO_5021249323" evidence="1">
    <location>
        <begin position="20"/>
        <end position="748"/>
    </location>
</feature>
<dbReference type="PROSITE" id="PS51257">
    <property type="entry name" value="PROKAR_LIPOPROTEIN"/>
    <property type="match status" value="1"/>
</dbReference>
<proteinExistence type="predicted"/>
<dbReference type="GeneID" id="98672497"/>
<evidence type="ECO:0000313" key="3">
    <source>
        <dbReference type="Proteomes" id="UP000319374"/>
    </source>
</evidence>
<name>A0A4Y1X075_9BACT</name>
<accession>A0A4Y1X075</accession>
<dbReference type="Proteomes" id="UP000319374">
    <property type="component" value="Chromosome"/>
</dbReference>
<organism evidence="2 3">
    <name type="scientific">Alistipes dispar</name>
    <dbReference type="NCBI Taxonomy" id="2585119"/>
    <lineage>
        <taxon>Bacteria</taxon>
        <taxon>Pseudomonadati</taxon>
        <taxon>Bacteroidota</taxon>
        <taxon>Bacteroidia</taxon>
        <taxon>Bacteroidales</taxon>
        <taxon>Rikenellaceae</taxon>
        <taxon>Alistipes</taxon>
    </lineage>
</organism>
<dbReference type="KEGG" id="ada:A5CPEGH6_05240"/>
<dbReference type="OrthoDB" id="1000806at2"/>
<sequence length="748" mass="81471">MKKLYPFFLIMLCMAGAVALSSCSDDDSSSSGDPDMPESGNALICNGVVREIKSAVYTVETPGNGEKADVPEAAPVYTIYLSPTAGLVDADGMLIADDAVKITVKQPSGAVDLTAAGNGIVYGEIDVNSSNVGEASKAALSVEFLSARVARISAEIETGGKTLTVAYYGPCKNSDASEEGDDADKVVLDKVPLSWYLGPVKGVESHNYYMAFTDAEYTVAKGRVTLKEAGYLFVADLYAVPGEDAYTLPEGEYMASQLNEDHTFTSQYTGVQYIDAEGNKTQLSLVPGEPLKVTREGDVWSVSLRFVDTDGSEKSIVYEGQLQIVDQPEDGGFYLPQIGRDVEVVGFSATATYYGNMLEAGTGMMQINIYDETYDTEKGQGGLAAALVVFNDLFGNPKEAVIKPHEYLANTSFQWGSWMPAVEIPMEAMVFPLGTYVQLDDGTSFGQFSYGKEGTIKIEAVGESKGENGEGESQPVYKIEFNLTSKDGFTLKGSYTGVIPITDASDDKPDDDGTSTLERDYDMDLSKIKKAHYYTSDQIYIQGIGYKPVSTYNCGLQFINIGIESVGDRLEDFVDREPGGDIVRLELATEPGKENEITPGTYEVTEQRWPEFIKPGVMMRGIMLNGALSGSRWMHQSYSMWGDDDKIFEYMDAHALLYGGQVTITKVEGEGKENWYRFEVDGICVRKHHVRGTWEGPVVSQTAGGAAAGKDHLEPPRLLRRLPAPKVSMSRLAEKLPDVMFRKAGMTE</sequence>
<evidence type="ECO:0000313" key="2">
    <source>
        <dbReference type="EMBL" id="BBL05886.1"/>
    </source>
</evidence>
<dbReference type="EMBL" id="AP019736">
    <property type="protein sequence ID" value="BBL05886.1"/>
    <property type="molecule type" value="Genomic_DNA"/>
</dbReference>